<sequence>MLGADGLNLALMVAESGMIDSAVREIMQHTDLMALGNEDSVKQSLTASMAKWSKSVKRKLVKTQDEDSIQVELNLYQQAVYMTESEFDDNSVLL</sequence>
<keyword evidence="2" id="KW-1185">Reference proteome</keyword>
<comment type="caution">
    <text evidence="1">The sequence shown here is derived from an EMBL/GenBank/DDBJ whole genome shotgun (WGS) entry which is preliminary data.</text>
</comment>
<proteinExistence type="predicted"/>
<dbReference type="EMBL" id="BBMS01000025">
    <property type="protein sequence ID" value="GAL27117.1"/>
    <property type="molecule type" value="Genomic_DNA"/>
</dbReference>
<gene>
    <name evidence="1" type="ORF">JCM19239_1131</name>
</gene>
<dbReference type="Proteomes" id="UP000029223">
    <property type="component" value="Unassembled WGS sequence"/>
</dbReference>
<evidence type="ECO:0000313" key="2">
    <source>
        <dbReference type="Proteomes" id="UP000029223"/>
    </source>
</evidence>
<evidence type="ECO:0000313" key="1">
    <source>
        <dbReference type="EMBL" id="GAL27117.1"/>
    </source>
</evidence>
<reference evidence="2" key="1">
    <citation type="submission" date="2014-09" db="EMBL/GenBank/DDBJ databases">
        <title>Vibrio variabilis JCM 19239. (C206) whole genome shotgun sequence.</title>
        <authorList>
            <person name="Sawabe T."/>
            <person name="Meirelles P."/>
            <person name="Nakanishi M."/>
            <person name="Sayaka M."/>
            <person name="Hattori M."/>
            <person name="Ohkuma M."/>
        </authorList>
    </citation>
    <scope>NUCLEOTIDE SEQUENCE [LARGE SCALE GENOMIC DNA]</scope>
    <source>
        <strain evidence="2">JCM 19239</strain>
    </source>
</reference>
<protein>
    <submittedName>
        <fullName evidence="1">Uncharacterized protein</fullName>
    </submittedName>
</protein>
<accession>A0ABQ0JEC4</accession>
<name>A0ABQ0JEC4_9VIBR</name>
<organism evidence="1 2">
    <name type="scientific">Vibrio variabilis</name>
    <dbReference type="NCBI Taxonomy" id="990271"/>
    <lineage>
        <taxon>Bacteria</taxon>
        <taxon>Pseudomonadati</taxon>
        <taxon>Pseudomonadota</taxon>
        <taxon>Gammaproteobacteria</taxon>
        <taxon>Vibrionales</taxon>
        <taxon>Vibrionaceae</taxon>
        <taxon>Vibrio</taxon>
    </lineage>
</organism>